<keyword evidence="4 6" id="KW-1133">Transmembrane helix</keyword>
<sequence>MATATTARVALILLVVLAAGLLGVLLSPFASPFFIAAVLAGAVHPWMESLSRRLGGRRQLAGTVLLLALVVVVLVPLGWLGTELVRQVIGAVGWLREALQSEGTAGLVSELPGWARPLVQRALDGLPHGLEELQSLAAREGGRAAVALGGILGTAGSFLFKTAMFLIAFFFFLVDGPRLVAWGSAVLPLKRGQLAELLGDFRNVTVSVLLSTIATAGVQTVLAVIGYVVAGVPNALFFAFVTFVLGLVPAVGATVVVLAMALLQFVTGHHVAGVALALYGLLVVGMIDNVVKPLLMRGRLAIHGAVIFFALLGGLAVFGPVGLAAGPLIVAFFIAAVRMFGRDFGEN</sequence>
<feature type="transmembrane region" description="Helical" evidence="6">
    <location>
        <begin position="144"/>
        <end position="174"/>
    </location>
</feature>
<evidence type="ECO:0000313" key="8">
    <source>
        <dbReference type="Proteomes" id="UP001162734"/>
    </source>
</evidence>
<name>A0ABM7XA96_9BACT</name>
<dbReference type="RefSeq" id="WP_248345983.1">
    <property type="nucleotide sequence ID" value="NZ_AP025592.1"/>
</dbReference>
<comment type="similarity">
    <text evidence="2">Belongs to the autoinducer-2 exporter (AI-2E) (TC 2.A.86) family.</text>
</comment>
<evidence type="ECO:0000256" key="2">
    <source>
        <dbReference type="ARBA" id="ARBA00009773"/>
    </source>
</evidence>
<evidence type="ECO:0000256" key="3">
    <source>
        <dbReference type="ARBA" id="ARBA00022692"/>
    </source>
</evidence>
<evidence type="ECO:0000256" key="5">
    <source>
        <dbReference type="ARBA" id="ARBA00023136"/>
    </source>
</evidence>
<dbReference type="InterPro" id="IPR001958">
    <property type="entry name" value="Tet-R_TetA/multi-R_MdtG-like"/>
</dbReference>
<dbReference type="EMBL" id="AP025592">
    <property type="protein sequence ID" value="BDG08769.1"/>
    <property type="molecule type" value="Genomic_DNA"/>
</dbReference>
<dbReference type="PANTHER" id="PTHR21716">
    <property type="entry name" value="TRANSMEMBRANE PROTEIN"/>
    <property type="match status" value="1"/>
</dbReference>
<dbReference type="PANTHER" id="PTHR21716:SF4">
    <property type="entry name" value="TRANSMEMBRANE PROTEIN 245"/>
    <property type="match status" value="1"/>
</dbReference>
<organism evidence="7 8">
    <name type="scientific">Anaeromyxobacter paludicola</name>
    <dbReference type="NCBI Taxonomy" id="2918171"/>
    <lineage>
        <taxon>Bacteria</taxon>
        <taxon>Pseudomonadati</taxon>
        <taxon>Myxococcota</taxon>
        <taxon>Myxococcia</taxon>
        <taxon>Myxococcales</taxon>
        <taxon>Cystobacterineae</taxon>
        <taxon>Anaeromyxobacteraceae</taxon>
        <taxon>Anaeromyxobacter</taxon>
    </lineage>
</organism>
<proteinExistence type="inferred from homology"/>
<feature type="transmembrane region" description="Helical" evidence="6">
    <location>
        <begin position="300"/>
        <end position="318"/>
    </location>
</feature>
<dbReference type="Proteomes" id="UP001162734">
    <property type="component" value="Chromosome"/>
</dbReference>
<protein>
    <submittedName>
        <fullName evidence="7">AI-2E family transporter</fullName>
    </submittedName>
</protein>
<feature type="transmembrane region" description="Helical" evidence="6">
    <location>
        <begin position="269"/>
        <end position="288"/>
    </location>
</feature>
<keyword evidence="8" id="KW-1185">Reference proteome</keyword>
<gene>
    <name evidence="7" type="ORF">AMPC_18820</name>
</gene>
<keyword evidence="3 6" id="KW-0812">Transmembrane</keyword>
<feature type="transmembrane region" description="Helical" evidence="6">
    <location>
        <begin position="206"/>
        <end position="229"/>
    </location>
</feature>
<evidence type="ECO:0000256" key="1">
    <source>
        <dbReference type="ARBA" id="ARBA00004141"/>
    </source>
</evidence>
<reference evidence="8" key="1">
    <citation type="journal article" date="2022" name="Int. J. Syst. Evol. Microbiol.">
        <title>Anaeromyxobacter oryzae sp. nov., Anaeromyxobacter diazotrophicus sp. nov. and Anaeromyxobacter paludicola sp. nov., isolated from paddy soils.</title>
        <authorList>
            <person name="Itoh H."/>
            <person name="Xu Z."/>
            <person name="Mise K."/>
            <person name="Masuda Y."/>
            <person name="Ushijima N."/>
            <person name="Hayakawa C."/>
            <person name="Shiratori Y."/>
            <person name="Senoo K."/>
        </authorList>
    </citation>
    <scope>NUCLEOTIDE SEQUENCE [LARGE SCALE GENOMIC DNA]</scope>
    <source>
        <strain evidence="8">Red630</strain>
    </source>
</reference>
<feature type="transmembrane region" description="Helical" evidence="6">
    <location>
        <begin position="236"/>
        <end position="263"/>
    </location>
</feature>
<comment type="subcellular location">
    <subcellularLocation>
        <location evidence="1">Membrane</location>
        <topology evidence="1">Multi-pass membrane protein</topology>
    </subcellularLocation>
</comment>
<keyword evidence="5 6" id="KW-0472">Membrane</keyword>
<dbReference type="PRINTS" id="PR01035">
    <property type="entry name" value="TCRTETA"/>
</dbReference>
<evidence type="ECO:0000256" key="6">
    <source>
        <dbReference type="SAM" id="Phobius"/>
    </source>
</evidence>
<dbReference type="InterPro" id="IPR002549">
    <property type="entry name" value="AI-2E-like"/>
</dbReference>
<dbReference type="Pfam" id="PF01594">
    <property type="entry name" value="AI-2E_transport"/>
    <property type="match status" value="1"/>
</dbReference>
<accession>A0ABM7XA96</accession>
<evidence type="ECO:0000256" key="4">
    <source>
        <dbReference type="ARBA" id="ARBA00022989"/>
    </source>
</evidence>
<feature type="transmembrane region" description="Helical" evidence="6">
    <location>
        <begin position="60"/>
        <end position="80"/>
    </location>
</feature>
<evidence type="ECO:0000313" key="7">
    <source>
        <dbReference type="EMBL" id="BDG08769.1"/>
    </source>
</evidence>